<dbReference type="InterPro" id="IPR036397">
    <property type="entry name" value="RNaseH_sf"/>
</dbReference>
<keyword evidence="3" id="KW-1185">Reference proteome</keyword>
<comment type="caution">
    <text evidence="2">The sequence shown here is derived from an EMBL/GenBank/DDBJ whole genome shotgun (WGS) entry which is preliminary data.</text>
</comment>
<evidence type="ECO:0000259" key="1">
    <source>
        <dbReference type="PROSITE" id="PS50822"/>
    </source>
</evidence>
<dbReference type="GO" id="GO:0003676">
    <property type="term" value="F:nucleic acid binding"/>
    <property type="evidence" value="ECO:0007669"/>
    <property type="project" value="InterPro"/>
</dbReference>
<dbReference type="InterPro" id="IPR036047">
    <property type="entry name" value="F-box-like_dom_sf"/>
</dbReference>
<dbReference type="PANTHER" id="PTHR22891">
    <property type="entry name" value="EUKARYOTIC TRANSLATION INITIATION FACTOR 2C"/>
    <property type="match status" value="1"/>
</dbReference>
<dbReference type="SUPFAM" id="SSF53098">
    <property type="entry name" value="Ribonuclease H-like"/>
    <property type="match status" value="1"/>
</dbReference>
<dbReference type="Pfam" id="PF02171">
    <property type="entry name" value="Piwi"/>
    <property type="match status" value="1"/>
</dbReference>
<organism evidence="2 3">
    <name type="scientific">Heracleum sosnowskyi</name>
    <dbReference type="NCBI Taxonomy" id="360622"/>
    <lineage>
        <taxon>Eukaryota</taxon>
        <taxon>Viridiplantae</taxon>
        <taxon>Streptophyta</taxon>
        <taxon>Embryophyta</taxon>
        <taxon>Tracheophyta</taxon>
        <taxon>Spermatophyta</taxon>
        <taxon>Magnoliopsida</taxon>
        <taxon>eudicotyledons</taxon>
        <taxon>Gunneridae</taxon>
        <taxon>Pentapetalae</taxon>
        <taxon>asterids</taxon>
        <taxon>campanulids</taxon>
        <taxon>Apiales</taxon>
        <taxon>Apiaceae</taxon>
        <taxon>Apioideae</taxon>
        <taxon>apioid superclade</taxon>
        <taxon>Tordylieae</taxon>
        <taxon>Tordyliinae</taxon>
        <taxon>Heracleum</taxon>
    </lineage>
</organism>
<proteinExistence type="predicted"/>
<protein>
    <recommendedName>
        <fullName evidence="1">Piwi domain-containing protein</fullName>
    </recommendedName>
</protein>
<dbReference type="AlphaFoldDB" id="A0AAD8IV14"/>
<dbReference type="Proteomes" id="UP001237642">
    <property type="component" value="Unassembled WGS sequence"/>
</dbReference>
<dbReference type="SUPFAM" id="SSF81383">
    <property type="entry name" value="F-box domain"/>
    <property type="match status" value="1"/>
</dbReference>
<evidence type="ECO:0000313" key="2">
    <source>
        <dbReference type="EMBL" id="KAK1392450.1"/>
    </source>
</evidence>
<gene>
    <name evidence="2" type="ORF">POM88_011506</name>
</gene>
<dbReference type="SMART" id="SM00950">
    <property type="entry name" value="Piwi"/>
    <property type="match status" value="1"/>
</dbReference>
<reference evidence="2" key="1">
    <citation type="submission" date="2023-02" db="EMBL/GenBank/DDBJ databases">
        <title>Genome of toxic invasive species Heracleum sosnowskyi carries increased number of genes despite the absence of recent whole-genome duplications.</title>
        <authorList>
            <person name="Schelkunov M."/>
            <person name="Shtratnikova V."/>
            <person name="Makarenko M."/>
            <person name="Klepikova A."/>
            <person name="Omelchenko D."/>
            <person name="Novikova G."/>
            <person name="Obukhova E."/>
            <person name="Bogdanov V."/>
            <person name="Penin A."/>
            <person name="Logacheva M."/>
        </authorList>
    </citation>
    <scope>NUCLEOTIDE SEQUENCE</scope>
    <source>
        <strain evidence="2">Hsosn_3</strain>
        <tissue evidence="2">Leaf</tissue>
    </source>
</reference>
<dbReference type="InterPro" id="IPR012337">
    <property type="entry name" value="RNaseH-like_sf"/>
</dbReference>
<name>A0AAD8IV14_9APIA</name>
<feature type="domain" description="Piwi" evidence="1">
    <location>
        <begin position="87"/>
        <end position="191"/>
    </location>
</feature>
<dbReference type="Gene3D" id="3.30.420.10">
    <property type="entry name" value="Ribonuclease H-like superfamily/Ribonuclease H"/>
    <property type="match status" value="1"/>
</dbReference>
<dbReference type="EMBL" id="JAUIZM010000003">
    <property type="protein sequence ID" value="KAK1392450.1"/>
    <property type="molecule type" value="Genomic_DNA"/>
</dbReference>
<sequence length="239" mass="27738">MGVDFKVRKKTNLKKIYRKKTILDSIPDDLVIDIVARAAAYSSKDLFNFRLSCKTLNKLGDDNYIIQRVSLDKFPACNLMDENWYQKFVVIIAQKNHHTKFFLPASRDIVSPGTVIDNRICHPRNNDFYLCAQAGIIGTTRPTHYHFLQMIYKNLFILFLSRYQRSTTAISVVAPIYYAHLAATQMRQTMFDVTVPQLPHLKENVCNKMFFVYDWKTLKLLIVVFIYYQSSSLVSVGKS</sequence>
<dbReference type="PROSITE" id="PS50822">
    <property type="entry name" value="PIWI"/>
    <property type="match status" value="1"/>
</dbReference>
<accession>A0AAD8IV14</accession>
<dbReference type="InterPro" id="IPR003165">
    <property type="entry name" value="Piwi"/>
</dbReference>
<evidence type="ECO:0000313" key="3">
    <source>
        <dbReference type="Proteomes" id="UP001237642"/>
    </source>
</evidence>
<reference evidence="2" key="2">
    <citation type="submission" date="2023-05" db="EMBL/GenBank/DDBJ databases">
        <authorList>
            <person name="Schelkunov M.I."/>
        </authorList>
    </citation>
    <scope>NUCLEOTIDE SEQUENCE</scope>
    <source>
        <strain evidence="2">Hsosn_3</strain>
        <tissue evidence="2">Leaf</tissue>
    </source>
</reference>